<reference evidence="4 5" key="1">
    <citation type="submission" date="2020-01" db="EMBL/GenBank/DDBJ databases">
        <title>Aspergillus terreus IFO 6365 whole genome shotgun sequence.</title>
        <authorList>
            <person name="Kanamasa S."/>
            <person name="Takahashi H."/>
        </authorList>
    </citation>
    <scope>NUCLEOTIDE SEQUENCE [LARGE SCALE GENOMIC DNA]</scope>
    <source>
        <strain evidence="4 5">IFO 6365</strain>
    </source>
</reference>
<organism evidence="4 5">
    <name type="scientific">Aspergillus terreus</name>
    <dbReference type="NCBI Taxonomy" id="33178"/>
    <lineage>
        <taxon>Eukaryota</taxon>
        <taxon>Fungi</taxon>
        <taxon>Dikarya</taxon>
        <taxon>Ascomycota</taxon>
        <taxon>Pezizomycotina</taxon>
        <taxon>Eurotiomycetes</taxon>
        <taxon>Eurotiomycetidae</taxon>
        <taxon>Eurotiales</taxon>
        <taxon>Aspergillaceae</taxon>
        <taxon>Aspergillus</taxon>
        <taxon>Aspergillus subgen. Circumdati</taxon>
    </lineage>
</organism>
<feature type="domain" description="DUF7729" evidence="3">
    <location>
        <begin position="111"/>
        <end position="316"/>
    </location>
</feature>
<feature type="chain" id="PRO_5043344034" description="DUF7729 domain-containing protein" evidence="2">
    <location>
        <begin position="25"/>
        <end position="353"/>
    </location>
</feature>
<comment type="caution">
    <text evidence="4">The sequence shown here is derived from an EMBL/GenBank/DDBJ whole genome shotgun (WGS) entry which is preliminary data.</text>
</comment>
<evidence type="ECO:0000259" key="3">
    <source>
        <dbReference type="Pfam" id="PF24855"/>
    </source>
</evidence>
<dbReference type="Pfam" id="PF24855">
    <property type="entry name" value="DUF7729"/>
    <property type="match status" value="1"/>
</dbReference>
<dbReference type="AlphaFoldDB" id="A0A5M3YUX5"/>
<sequence>MHFHSSLSLFITSLLLSEPMLSLAASVLAQDLPSAISFPSVPSGEIVGSDPTVSRAAPPQERAQERAPEDRPSLSNVASPDTSDEGSTSSLPIIFDAEGALTRRADTSGDLPTPFDTSISNNFTSKSCPNFFKQFLADSAFTECYALSCLLRDSNSFFYTLRSAPATSHLLDLACAADSNKCSNKMSELASSLIKDSNCGKDYRLGNPVVTDAYTDFITYMPVYRATCLTSPTTNDYCFVDAVTNTTNPADYNVYSVAFGSTLSSAPYPTCNACLQATMRVFATYAKVADQPLASSYLPSAQGINSKCGSGFVDANVTVGVEKAVSAGLRLKPSGPLFGSVLTVFVVALFGLF</sequence>
<feature type="compositionally biased region" description="Basic and acidic residues" evidence="1">
    <location>
        <begin position="62"/>
        <end position="72"/>
    </location>
</feature>
<accession>A0A5M3YUX5</accession>
<dbReference type="InterPro" id="IPR056146">
    <property type="entry name" value="DUF7729"/>
</dbReference>
<keyword evidence="2" id="KW-0732">Signal</keyword>
<dbReference type="VEuPathDB" id="FungiDB:ATEG_02516"/>
<evidence type="ECO:0000256" key="1">
    <source>
        <dbReference type="SAM" id="MobiDB-lite"/>
    </source>
</evidence>
<dbReference type="OrthoDB" id="2564812at2759"/>
<dbReference type="EMBL" id="BLJY01000002">
    <property type="protein sequence ID" value="GFF13504.1"/>
    <property type="molecule type" value="Genomic_DNA"/>
</dbReference>
<feature type="signal peptide" evidence="2">
    <location>
        <begin position="1"/>
        <end position="24"/>
    </location>
</feature>
<keyword evidence="5" id="KW-1185">Reference proteome</keyword>
<evidence type="ECO:0000256" key="2">
    <source>
        <dbReference type="SAM" id="SignalP"/>
    </source>
</evidence>
<feature type="region of interest" description="Disordered" evidence="1">
    <location>
        <begin position="47"/>
        <end position="90"/>
    </location>
</feature>
<evidence type="ECO:0000313" key="5">
    <source>
        <dbReference type="Proteomes" id="UP000452235"/>
    </source>
</evidence>
<dbReference type="PANTHER" id="PTHR39460:SF1">
    <property type="entry name" value="C6 TRANSCRIPTION FACTOR"/>
    <property type="match status" value="1"/>
</dbReference>
<gene>
    <name evidence="4" type="ORF">ATEIFO6365_0002061500</name>
</gene>
<protein>
    <recommendedName>
        <fullName evidence="3">DUF7729 domain-containing protein</fullName>
    </recommendedName>
</protein>
<dbReference type="PANTHER" id="PTHR39460">
    <property type="entry name" value="EXPRESSED PROTEIN"/>
    <property type="match status" value="1"/>
</dbReference>
<dbReference type="Proteomes" id="UP000452235">
    <property type="component" value="Unassembled WGS sequence"/>
</dbReference>
<name>A0A5M3YUX5_ASPTE</name>
<feature type="compositionally biased region" description="Polar residues" evidence="1">
    <location>
        <begin position="73"/>
        <end position="90"/>
    </location>
</feature>
<proteinExistence type="predicted"/>
<evidence type="ECO:0000313" key="4">
    <source>
        <dbReference type="EMBL" id="GFF13504.1"/>
    </source>
</evidence>